<dbReference type="EMBL" id="JAIWYP010000003">
    <property type="protein sequence ID" value="KAH3845603.1"/>
    <property type="molecule type" value="Genomic_DNA"/>
</dbReference>
<gene>
    <name evidence="2" type="ORF">DPMN_087884</name>
</gene>
<reference evidence="2" key="1">
    <citation type="journal article" date="2019" name="bioRxiv">
        <title>The Genome of the Zebra Mussel, Dreissena polymorpha: A Resource for Invasive Species Research.</title>
        <authorList>
            <person name="McCartney M.A."/>
            <person name="Auch B."/>
            <person name="Kono T."/>
            <person name="Mallez S."/>
            <person name="Zhang Y."/>
            <person name="Obille A."/>
            <person name="Becker A."/>
            <person name="Abrahante J.E."/>
            <person name="Garbe J."/>
            <person name="Badalamenti J.P."/>
            <person name="Herman A."/>
            <person name="Mangelson H."/>
            <person name="Liachko I."/>
            <person name="Sullivan S."/>
            <person name="Sone E.D."/>
            <person name="Koren S."/>
            <person name="Silverstein K.A.T."/>
            <person name="Beckman K.B."/>
            <person name="Gohl D.M."/>
        </authorList>
    </citation>
    <scope>NUCLEOTIDE SEQUENCE</scope>
    <source>
        <strain evidence="2">Duluth1</strain>
        <tissue evidence="2">Whole animal</tissue>
    </source>
</reference>
<keyword evidence="1" id="KW-0732">Signal</keyword>
<dbReference type="AlphaFoldDB" id="A0A9D4KT51"/>
<evidence type="ECO:0000313" key="2">
    <source>
        <dbReference type="EMBL" id="KAH3845603.1"/>
    </source>
</evidence>
<dbReference type="Proteomes" id="UP000828390">
    <property type="component" value="Unassembled WGS sequence"/>
</dbReference>
<keyword evidence="3" id="KW-1185">Reference proteome</keyword>
<feature type="chain" id="PRO_5039697932" evidence="1">
    <location>
        <begin position="21"/>
        <end position="60"/>
    </location>
</feature>
<evidence type="ECO:0000256" key="1">
    <source>
        <dbReference type="SAM" id="SignalP"/>
    </source>
</evidence>
<organism evidence="2 3">
    <name type="scientific">Dreissena polymorpha</name>
    <name type="common">Zebra mussel</name>
    <name type="synonym">Mytilus polymorpha</name>
    <dbReference type="NCBI Taxonomy" id="45954"/>
    <lineage>
        <taxon>Eukaryota</taxon>
        <taxon>Metazoa</taxon>
        <taxon>Spiralia</taxon>
        <taxon>Lophotrochozoa</taxon>
        <taxon>Mollusca</taxon>
        <taxon>Bivalvia</taxon>
        <taxon>Autobranchia</taxon>
        <taxon>Heteroconchia</taxon>
        <taxon>Euheterodonta</taxon>
        <taxon>Imparidentia</taxon>
        <taxon>Neoheterodontei</taxon>
        <taxon>Myida</taxon>
        <taxon>Dreissenoidea</taxon>
        <taxon>Dreissenidae</taxon>
        <taxon>Dreissena</taxon>
    </lineage>
</organism>
<evidence type="ECO:0000313" key="3">
    <source>
        <dbReference type="Proteomes" id="UP000828390"/>
    </source>
</evidence>
<reference evidence="2" key="2">
    <citation type="submission" date="2020-11" db="EMBL/GenBank/DDBJ databases">
        <authorList>
            <person name="McCartney M.A."/>
            <person name="Auch B."/>
            <person name="Kono T."/>
            <person name="Mallez S."/>
            <person name="Becker A."/>
            <person name="Gohl D.M."/>
            <person name="Silverstein K.A.T."/>
            <person name="Koren S."/>
            <person name="Bechman K.B."/>
            <person name="Herman A."/>
            <person name="Abrahante J.E."/>
            <person name="Garbe J."/>
        </authorList>
    </citation>
    <scope>NUCLEOTIDE SEQUENCE</scope>
    <source>
        <strain evidence="2">Duluth1</strain>
        <tissue evidence="2">Whole animal</tissue>
    </source>
</reference>
<accession>A0A9D4KT51</accession>
<name>A0A9D4KT51_DREPO</name>
<comment type="caution">
    <text evidence="2">The sequence shown here is derived from an EMBL/GenBank/DDBJ whole genome shotgun (WGS) entry which is preliminary data.</text>
</comment>
<protein>
    <submittedName>
        <fullName evidence="2">Uncharacterized protein</fullName>
    </submittedName>
</protein>
<sequence>MKTVCHFAVCLLDSMNLMSATLQMPDAIGRTPPNSHWQERLDNAQNLLFCKELFAQVTHF</sequence>
<proteinExistence type="predicted"/>
<feature type="signal peptide" evidence="1">
    <location>
        <begin position="1"/>
        <end position="20"/>
    </location>
</feature>